<protein>
    <submittedName>
        <fullName evidence="9">Amino acid ABC transporter permease</fullName>
    </submittedName>
</protein>
<reference evidence="9 10" key="1">
    <citation type="submission" date="2024-03" db="EMBL/GenBank/DDBJ databases">
        <title>Human intestinal bacterial collection.</title>
        <authorList>
            <person name="Pauvert C."/>
            <person name="Hitch T.C.A."/>
            <person name="Clavel T."/>
        </authorList>
    </citation>
    <scope>NUCLEOTIDE SEQUENCE [LARGE SCALE GENOMIC DNA]</scope>
    <source>
        <strain evidence="9 10">CLA-AP-H27</strain>
    </source>
</reference>
<dbReference type="EMBL" id="JBBMFJ010000009">
    <property type="protein sequence ID" value="MEQ2562746.1"/>
    <property type="molecule type" value="Genomic_DNA"/>
</dbReference>
<dbReference type="SUPFAM" id="SSF161098">
    <property type="entry name" value="MetI-like"/>
    <property type="match status" value="1"/>
</dbReference>
<evidence type="ECO:0000259" key="8">
    <source>
        <dbReference type="PROSITE" id="PS50928"/>
    </source>
</evidence>
<gene>
    <name evidence="9" type="ORF">WMO41_06175</name>
</gene>
<dbReference type="Proteomes" id="UP001437460">
    <property type="component" value="Unassembled WGS sequence"/>
</dbReference>
<keyword evidence="6 7" id="KW-0472">Membrane</keyword>
<keyword evidence="3" id="KW-1003">Cell membrane</keyword>
<dbReference type="PANTHER" id="PTHR30614:SF41">
    <property type="entry name" value="INNER MEMBRANE AMINO-ACID ABC TRANSPORTER PERMEASE PROTEIN YHDY"/>
    <property type="match status" value="1"/>
</dbReference>
<dbReference type="NCBIfam" id="TIGR01726">
    <property type="entry name" value="HEQRo_perm_3TM"/>
    <property type="match status" value="1"/>
</dbReference>
<evidence type="ECO:0000256" key="1">
    <source>
        <dbReference type="ARBA" id="ARBA00004651"/>
    </source>
</evidence>
<dbReference type="InterPro" id="IPR035906">
    <property type="entry name" value="MetI-like_sf"/>
</dbReference>
<dbReference type="PANTHER" id="PTHR30614">
    <property type="entry name" value="MEMBRANE COMPONENT OF AMINO ACID ABC TRANSPORTER"/>
    <property type="match status" value="1"/>
</dbReference>
<keyword evidence="10" id="KW-1185">Reference proteome</keyword>
<evidence type="ECO:0000313" key="10">
    <source>
        <dbReference type="Proteomes" id="UP001437460"/>
    </source>
</evidence>
<organism evidence="9 10">
    <name type="scientific">Ventrimonas faecis</name>
    <dbReference type="NCBI Taxonomy" id="3133170"/>
    <lineage>
        <taxon>Bacteria</taxon>
        <taxon>Bacillati</taxon>
        <taxon>Bacillota</taxon>
        <taxon>Clostridia</taxon>
        <taxon>Lachnospirales</taxon>
        <taxon>Lachnospiraceae</taxon>
        <taxon>Ventrimonas</taxon>
    </lineage>
</organism>
<comment type="caution">
    <text evidence="9">The sequence shown here is derived from an EMBL/GenBank/DDBJ whole genome shotgun (WGS) entry which is preliminary data.</text>
</comment>
<evidence type="ECO:0000256" key="3">
    <source>
        <dbReference type="ARBA" id="ARBA00022475"/>
    </source>
</evidence>
<evidence type="ECO:0000313" key="9">
    <source>
        <dbReference type="EMBL" id="MEQ2562746.1"/>
    </source>
</evidence>
<sequence>MLALFDQIFTFANVTFMLKGLAMSVAIAVLATIISMFFGTILALIRTYANGPFQWASALVAVYTEFFRCTPNLLWILWIYFTIKGNKIAVSVFAISLFTSAVMAEIFRGGLNSIPKGQFEAAQSQGFSFLQTLWYIILPQTYKKVIPALLSQVITIIKDTSFLKMVDVAEFMRNCAIVMGSIYDVRGMIMLLAFEGICYFVICFALSCVVRGYQKTIVTA</sequence>
<dbReference type="Pfam" id="PF00528">
    <property type="entry name" value="BPD_transp_1"/>
    <property type="match status" value="1"/>
</dbReference>
<keyword evidence="2 7" id="KW-0813">Transport</keyword>
<dbReference type="CDD" id="cd06261">
    <property type="entry name" value="TM_PBP2"/>
    <property type="match status" value="1"/>
</dbReference>
<feature type="transmembrane region" description="Helical" evidence="7">
    <location>
        <begin position="55"/>
        <end position="81"/>
    </location>
</feature>
<comment type="similarity">
    <text evidence="7">Belongs to the binding-protein-dependent transport system permease family.</text>
</comment>
<dbReference type="InterPro" id="IPR043429">
    <property type="entry name" value="ArtM/GltK/GlnP/TcyL/YhdX-like"/>
</dbReference>
<proteinExistence type="inferred from homology"/>
<evidence type="ECO:0000256" key="4">
    <source>
        <dbReference type="ARBA" id="ARBA00022692"/>
    </source>
</evidence>
<keyword evidence="5 7" id="KW-1133">Transmembrane helix</keyword>
<dbReference type="Gene3D" id="1.10.3720.10">
    <property type="entry name" value="MetI-like"/>
    <property type="match status" value="1"/>
</dbReference>
<evidence type="ECO:0000256" key="2">
    <source>
        <dbReference type="ARBA" id="ARBA00022448"/>
    </source>
</evidence>
<feature type="transmembrane region" description="Helical" evidence="7">
    <location>
        <begin position="88"/>
        <end position="107"/>
    </location>
</feature>
<name>A0ABV1HK97_9FIRM</name>
<feature type="domain" description="ABC transmembrane type-1" evidence="8">
    <location>
        <begin position="21"/>
        <end position="210"/>
    </location>
</feature>
<feature type="transmembrane region" description="Helical" evidence="7">
    <location>
        <begin position="21"/>
        <end position="49"/>
    </location>
</feature>
<dbReference type="InterPro" id="IPR010065">
    <property type="entry name" value="AA_ABC_transptr_permease_3TM"/>
</dbReference>
<evidence type="ECO:0000256" key="6">
    <source>
        <dbReference type="ARBA" id="ARBA00023136"/>
    </source>
</evidence>
<evidence type="ECO:0000256" key="7">
    <source>
        <dbReference type="RuleBase" id="RU363032"/>
    </source>
</evidence>
<comment type="subcellular location">
    <subcellularLocation>
        <location evidence="1 7">Cell membrane</location>
        <topology evidence="1 7">Multi-pass membrane protein</topology>
    </subcellularLocation>
</comment>
<keyword evidence="4 7" id="KW-0812">Transmembrane</keyword>
<evidence type="ECO:0000256" key="5">
    <source>
        <dbReference type="ARBA" id="ARBA00022989"/>
    </source>
</evidence>
<accession>A0ABV1HK97</accession>
<dbReference type="RefSeq" id="WP_349228989.1">
    <property type="nucleotide sequence ID" value="NZ_JBBMFJ010000009.1"/>
</dbReference>
<dbReference type="PROSITE" id="PS50928">
    <property type="entry name" value="ABC_TM1"/>
    <property type="match status" value="1"/>
</dbReference>
<dbReference type="InterPro" id="IPR000515">
    <property type="entry name" value="MetI-like"/>
</dbReference>
<feature type="transmembrane region" description="Helical" evidence="7">
    <location>
        <begin position="188"/>
        <end position="210"/>
    </location>
</feature>